<feature type="compositionally biased region" description="Acidic residues" evidence="1">
    <location>
        <begin position="135"/>
        <end position="144"/>
    </location>
</feature>
<feature type="compositionally biased region" description="Acidic residues" evidence="1">
    <location>
        <begin position="165"/>
        <end position="195"/>
    </location>
</feature>
<feature type="compositionally biased region" description="Basic and acidic residues" evidence="1">
    <location>
        <begin position="206"/>
        <end position="242"/>
    </location>
</feature>
<feature type="compositionally biased region" description="Basic and acidic residues" evidence="1">
    <location>
        <begin position="251"/>
        <end position="277"/>
    </location>
</feature>
<feature type="compositionally biased region" description="Basic residues" evidence="1">
    <location>
        <begin position="1"/>
        <end position="17"/>
    </location>
</feature>
<evidence type="ECO:0000313" key="2">
    <source>
        <dbReference type="EMBL" id="VDM41566.1"/>
    </source>
</evidence>
<feature type="region of interest" description="Disordered" evidence="1">
    <location>
        <begin position="1"/>
        <end position="305"/>
    </location>
</feature>
<keyword evidence="3" id="KW-1185">Reference proteome</keyword>
<feature type="compositionally biased region" description="Acidic residues" evidence="1">
    <location>
        <begin position="22"/>
        <end position="44"/>
    </location>
</feature>
<proteinExistence type="predicted"/>
<evidence type="ECO:0000313" key="4">
    <source>
        <dbReference type="WBParaSite" id="TCNE_0001024901-mRNA-1"/>
    </source>
</evidence>
<evidence type="ECO:0000256" key="1">
    <source>
        <dbReference type="SAM" id="MobiDB-lite"/>
    </source>
</evidence>
<accession>A0A183UP29</accession>
<evidence type="ECO:0000313" key="3">
    <source>
        <dbReference type="Proteomes" id="UP000050794"/>
    </source>
</evidence>
<name>A0A183UP29_TOXCA</name>
<reference evidence="4" key="1">
    <citation type="submission" date="2016-06" db="UniProtKB">
        <authorList>
            <consortium name="WormBaseParasite"/>
        </authorList>
    </citation>
    <scope>IDENTIFICATION</scope>
</reference>
<sequence length="494" mass="54422">MNHCRKSKVGKSARTHRRLNDLDVDEMTESDSEEYQASENESEVSEGISDGSEEYIPSDEGKRLSSEEDSTSEEEESEFESEESSAEDVTRRKAVAKRRWAPRASSSEDDFDEPRKTQTGRPLRKAVANAKKVEEEQEDEEDESSEGHKKNERPVCARRRRISSDEGDFEPDEEEQEEDEDEEEEADEDEHESEEEQKGIGSVTASKEHDEEPSEKESAKGKGEVEKVESQQEANAEKHDQAESSANPELQKNKKEGEAKKEIKEETEVSKSPHRESVASSHLPQVRQIKAERRLSSSSQSPGPPPITLIASVPVSYSIIVDYNFCDQKLRPLRLFRVASTSTDANVMHPSTVIQQMARLAAPTSMARYPQPAQTAMMFPARGVLPPGVQVPISNPYAAYPPPDKVPYIAASAPNLYGVRPPAYMKPPNVPPGYGPPPPEEWNPYATAPNVFATSGASAMMMPIPPGVPAVAPGTLPVSDADSLGNALASAMDY</sequence>
<protein>
    <submittedName>
        <fullName evidence="4">Btz domain-containing protein</fullName>
    </submittedName>
</protein>
<dbReference type="Proteomes" id="UP000050794">
    <property type="component" value="Unassembled WGS sequence"/>
</dbReference>
<feature type="compositionally biased region" description="Basic and acidic residues" evidence="1">
    <location>
        <begin position="145"/>
        <end position="155"/>
    </location>
</feature>
<dbReference type="EMBL" id="UYWY01020437">
    <property type="protein sequence ID" value="VDM41566.1"/>
    <property type="molecule type" value="Genomic_DNA"/>
</dbReference>
<feature type="compositionally biased region" description="Acidic residues" evidence="1">
    <location>
        <begin position="67"/>
        <end position="86"/>
    </location>
</feature>
<dbReference type="AlphaFoldDB" id="A0A183UP29"/>
<organism evidence="3 4">
    <name type="scientific">Toxocara canis</name>
    <name type="common">Canine roundworm</name>
    <dbReference type="NCBI Taxonomy" id="6265"/>
    <lineage>
        <taxon>Eukaryota</taxon>
        <taxon>Metazoa</taxon>
        <taxon>Ecdysozoa</taxon>
        <taxon>Nematoda</taxon>
        <taxon>Chromadorea</taxon>
        <taxon>Rhabditida</taxon>
        <taxon>Spirurina</taxon>
        <taxon>Ascaridomorpha</taxon>
        <taxon>Ascaridoidea</taxon>
        <taxon>Toxocaridae</taxon>
        <taxon>Toxocara</taxon>
    </lineage>
</organism>
<reference evidence="2 3" key="2">
    <citation type="submission" date="2018-11" db="EMBL/GenBank/DDBJ databases">
        <authorList>
            <consortium name="Pathogen Informatics"/>
        </authorList>
    </citation>
    <scope>NUCLEOTIDE SEQUENCE [LARGE SCALE GENOMIC DNA]</scope>
</reference>
<gene>
    <name evidence="2" type="ORF">TCNE_LOCUS10245</name>
</gene>
<dbReference type="WBParaSite" id="TCNE_0001024901-mRNA-1">
    <property type="protein sequence ID" value="TCNE_0001024901-mRNA-1"/>
    <property type="gene ID" value="TCNE_0001024901"/>
</dbReference>
<feature type="compositionally biased region" description="Basic residues" evidence="1">
    <location>
        <begin position="92"/>
        <end position="101"/>
    </location>
</feature>